<dbReference type="STRING" id="1140003.OMY_00498"/>
<feature type="domain" description="Major facilitator superfamily (MFS) profile" evidence="7">
    <location>
        <begin position="8"/>
        <end position="442"/>
    </location>
</feature>
<feature type="transmembrane region" description="Helical" evidence="6">
    <location>
        <begin position="262"/>
        <end position="288"/>
    </location>
</feature>
<dbReference type="AlphaFoldDB" id="S0P0W6"/>
<evidence type="ECO:0000256" key="1">
    <source>
        <dbReference type="ARBA" id="ARBA00004651"/>
    </source>
</evidence>
<dbReference type="Gene3D" id="1.20.1250.20">
    <property type="entry name" value="MFS general substrate transporter like domains"/>
    <property type="match status" value="1"/>
</dbReference>
<organism evidence="8 9">
    <name type="scientific">Enterococcus sulfureus ATCC 49903</name>
    <dbReference type="NCBI Taxonomy" id="1140003"/>
    <lineage>
        <taxon>Bacteria</taxon>
        <taxon>Bacillati</taxon>
        <taxon>Bacillota</taxon>
        <taxon>Bacilli</taxon>
        <taxon>Lactobacillales</taxon>
        <taxon>Enterococcaceae</taxon>
        <taxon>Enterococcus</taxon>
    </lineage>
</organism>
<evidence type="ECO:0000313" key="8">
    <source>
        <dbReference type="EMBL" id="EOT87437.1"/>
    </source>
</evidence>
<dbReference type="Pfam" id="PF07690">
    <property type="entry name" value="MFS_1"/>
    <property type="match status" value="2"/>
</dbReference>
<feature type="transmembrane region" description="Helical" evidence="6">
    <location>
        <begin position="358"/>
        <end position="378"/>
    </location>
</feature>
<feature type="transmembrane region" description="Helical" evidence="6">
    <location>
        <begin position="300"/>
        <end position="320"/>
    </location>
</feature>
<keyword evidence="9" id="KW-1185">Reference proteome</keyword>
<feature type="transmembrane region" description="Helical" evidence="6">
    <location>
        <begin position="161"/>
        <end position="181"/>
    </location>
</feature>
<keyword evidence="4 6" id="KW-1133">Transmembrane helix</keyword>
<protein>
    <recommendedName>
        <fullName evidence="7">Major facilitator superfamily (MFS) profile domain-containing protein</fullName>
    </recommendedName>
</protein>
<evidence type="ECO:0000259" key="7">
    <source>
        <dbReference type="PROSITE" id="PS50850"/>
    </source>
</evidence>
<dbReference type="InterPro" id="IPR036259">
    <property type="entry name" value="MFS_trans_sf"/>
</dbReference>
<evidence type="ECO:0000313" key="9">
    <source>
        <dbReference type="Proteomes" id="UP000015961"/>
    </source>
</evidence>
<dbReference type="GO" id="GO:0022857">
    <property type="term" value="F:transmembrane transporter activity"/>
    <property type="evidence" value="ECO:0007669"/>
    <property type="project" value="InterPro"/>
</dbReference>
<feature type="transmembrane region" description="Helical" evidence="6">
    <location>
        <begin position="398"/>
        <end position="415"/>
    </location>
</feature>
<evidence type="ECO:0000256" key="2">
    <source>
        <dbReference type="ARBA" id="ARBA00022448"/>
    </source>
</evidence>
<feature type="transmembrane region" description="Helical" evidence="6">
    <location>
        <begin position="332"/>
        <end position="352"/>
    </location>
</feature>
<feature type="transmembrane region" description="Helical" evidence="6">
    <location>
        <begin position="224"/>
        <end position="241"/>
    </location>
</feature>
<dbReference type="Gene3D" id="1.20.1720.10">
    <property type="entry name" value="Multidrug resistance protein D"/>
    <property type="match status" value="1"/>
</dbReference>
<feature type="transmembrane region" description="Helical" evidence="6">
    <location>
        <begin position="421"/>
        <end position="438"/>
    </location>
</feature>
<evidence type="ECO:0000256" key="6">
    <source>
        <dbReference type="SAM" id="Phobius"/>
    </source>
</evidence>
<evidence type="ECO:0000256" key="3">
    <source>
        <dbReference type="ARBA" id="ARBA00022692"/>
    </source>
</evidence>
<dbReference type="eggNOG" id="COG2814">
    <property type="taxonomic scope" value="Bacteria"/>
</dbReference>
<feature type="transmembrane region" description="Helical" evidence="6">
    <location>
        <begin position="73"/>
        <end position="91"/>
    </location>
</feature>
<dbReference type="OrthoDB" id="9812221at2"/>
<keyword evidence="2" id="KW-0813">Transport</keyword>
<dbReference type="Proteomes" id="UP000015961">
    <property type="component" value="Unassembled WGS sequence"/>
</dbReference>
<accession>S0P0W6</accession>
<dbReference type="PATRIC" id="fig|1140003.3.peg.494"/>
<name>S0P0W6_9ENTE</name>
<sequence length="442" mass="48135">MSKSARSFRWLLLISLFITQLDSGIISTNLSSMTRDLALIPQQRGWIIAIYTIGLLLATPVMGSLIDRIGYRAVFLIELGLYFIGVIGIALSQSFMMLMVGRLLQAFGSSSLLTLVVSLVFATQAQKVGNKVGSVGALVALSTIVAPIISVISLVKTHDWRAIYFILAALIAVMFLLGFFLMPKDEKTTVESFDIKGNTIFVIGLVAFNLLLSRGVRTGNTIEIGVFVVIIALALFWFMKIEAKREAQNQTVLFSKRLWQQPLYRTGLISGLVTGFVMSLFAFLPSFIEFSYQVDGRKAGSFMTLMAIGTLIGAKVAGMWTEKRGAMRATRGGMALISISLVLMFLTLSSFGLFLASLFLFGLSIGMVMTVPLQVMVVEASPSDRNVSLSLLSISKKMGMVVGTTVISLFAVMTHSIGLKPMLLVLIVCTVLSVVVLSKKER</sequence>
<gene>
    <name evidence="8" type="ORF">I573_00493</name>
</gene>
<keyword evidence="5 6" id="KW-0472">Membrane</keyword>
<feature type="transmembrane region" description="Helical" evidence="6">
    <location>
        <begin position="135"/>
        <end position="155"/>
    </location>
</feature>
<proteinExistence type="predicted"/>
<feature type="transmembrane region" description="Helical" evidence="6">
    <location>
        <begin position="193"/>
        <end position="212"/>
    </location>
</feature>
<dbReference type="InterPro" id="IPR020846">
    <property type="entry name" value="MFS_dom"/>
</dbReference>
<dbReference type="PANTHER" id="PTHR23501">
    <property type="entry name" value="MAJOR FACILITATOR SUPERFAMILY"/>
    <property type="match status" value="1"/>
</dbReference>
<dbReference type="SUPFAM" id="SSF103473">
    <property type="entry name" value="MFS general substrate transporter"/>
    <property type="match status" value="1"/>
</dbReference>
<reference evidence="8 9" key="1">
    <citation type="submission" date="2013-03" db="EMBL/GenBank/DDBJ databases">
        <title>The Genome Sequence of Enterococcus sulfureus ATCC_49903 (PacBio/Illumina hybrid assembly).</title>
        <authorList>
            <consortium name="The Broad Institute Genomics Platform"/>
            <consortium name="The Broad Institute Genome Sequencing Center for Infectious Disease"/>
            <person name="Earl A."/>
            <person name="Russ C."/>
            <person name="Gilmore M."/>
            <person name="Surin D."/>
            <person name="Walker B."/>
            <person name="Young S."/>
            <person name="Zeng Q."/>
            <person name="Gargeya S."/>
            <person name="Fitzgerald M."/>
            <person name="Haas B."/>
            <person name="Abouelleil A."/>
            <person name="Allen A.W."/>
            <person name="Alvarado L."/>
            <person name="Arachchi H.M."/>
            <person name="Berlin A.M."/>
            <person name="Chapman S.B."/>
            <person name="Gainer-Dewar J."/>
            <person name="Goldberg J."/>
            <person name="Griggs A."/>
            <person name="Gujja S."/>
            <person name="Hansen M."/>
            <person name="Howarth C."/>
            <person name="Imamovic A."/>
            <person name="Ireland A."/>
            <person name="Larimer J."/>
            <person name="McCowan C."/>
            <person name="Murphy C."/>
            <person name="Pearson M."/>
            <person name="Poon T.W."/>
            <person name="Priest M."/>
            <person name="Roberts A."/>
            <person name="Saif S."/>
            <person name="Shea T."/>
            <person name="Sisk P."/>
            <person name="Sykes S."/>
            <person name="Wortman J."/>
            <person name="Nusbaum C."/>
            <person name="Birren B."/>
        </authorList>
    </citation>
    <scope>NUCLEOTIDE SEQUENCE [LARGE SCALE GENOMIC DNA]</scope>
    <source>
        <strain evidence="8 9">ATCC 49903</strain>
    </source>
</reference>
<evidence type="ECO:0000256" key="5">
    <source>
        <dbReference type="ARBA" id="ARBA00023136"/>
    </source>
</evidence>
<comment type="subcellular location">
    <subcellularLocation>
        <location evidence="1">Cell membrane</location>
        <topology evidence="1">Multi-pass membrane protein</topology>
    </subcellularLocation>
</comment>
<comment type="caution">
    <text evidence="8">The sequence shown here is derived from an EMBL/GenBank/DDBJ whole genome shotgun (WGS) entry which is preliminary data.</text>
</comment>
<dbReference type="GO" id="GO:0005886">
    <property type="term" value="C:plasma membrane"/>
    <property type="evidence" value="ECO:0007669"/>
    <property type="project" value="UniProtKB-SubCell"/>
</dbReference>
<dbReference type="PANTHER" id="PTHR23501:SF190">
    <property type="entry name" value="MAJOR FACILITATOR SUPERFAMILY MFS_1"/>
    <property type="match status" value="1"/>
</dbReference>
<evidence type="ECO:0000256" key="4">
    <source>
        <dbReference type="ARBA" id="ARBA00022989"/>
    </source>
</evidence>
<dbReference type="InterPro" id="IPR011701">
    <property type="entry name" value="MFS"/>
</dbReference>
<feature type="transmembrane region" description="Helical" evidence="6">
    <location>
        <begin position="103"/>
        <end position="123"/>
    </location>
</feature>
<keyword evidence="3 6" id="KW-0812">Transmembrane</keyword>
<dbReference type="EMBL" id="ASWO01000001">
    <property type="protein sequence ID" value="EOT87437.1"/>
    <property type="molecule type" value="Genomic_DNA"/>
</dbReference>
<dbReference type="PROSITE" id="PS50850">
    <property type="entry name" value="MFS"/>
    <property type="match status" value="1"/>
</dbReference>
<feature type="transmembrane region" description="Helical" evidence="6">
    <location>
        <begin position="47"/>
        <end position="66"/>
    </location>
</feature>